<dbReference type="InterPro" id="IPR043129">
    <property type="entry name" value="ATPase_NBD"/>
</dbReference>
<organism evidence="1 2">
    <name type="scientific">Leptotrombidium deliense</name>
    <dbReference type="NCBI Taxonomy" id="299467"/>
    <lineage>
        <taxon>Eukaryota</taxon>
        <taxon>Metazoa</taxon>
        <taxon>Ecdysozoa</taxon>
        <taxon>Arthropoda</taxon>
        <taxon>Chelicerata</taxon>
        <taxon>Arachnida</taxon>
        <taxon>Acari</taxon>
        <taxon>Acariformes</taxon>
        <taxon>Trombidiformes</taxon>
        <taxon>Prostigmata</taxon>
        <taxon>Anystina</taxon>
        <taxon>Parasitengona</taxon>
        <taxon>Trombiculoidea</taxon>
        <taxon>Trombiculidae</taxon>
        <taxon>Leptotrombidium</taxon>
    </lineage>
</organism>
<evidence type="ECO:0000313" key="2">
    <source>
        <dbReference type="Proteomes" id="UP000288716"/>
    </source>
</evidence>
<name>A0A443QQP3_9ACAR</name>
<proteinExistence type="predicted"/>
<dbReference type="Gene3D" id="3.30.420.40">
    <property type="match status" value="2"/>
</dbReference>
<dbReference type="AlphaFoldDB" id="A0A443QQP3"/>
<keyword evidence="2" id="KW-1185">Reference proteome</keyword>
<protein>
    <submittedName>
        <fullName evidence="1">Uncharacterized protein</fullName>
    </submittedName>
</protein>
<dbReference type="EMBL" id="NCKV01052935">
    <property type="protein sequence ID" value="RWS05327.1"/>
    <property type="molecule type" value="Genomic_DNA"/>
</dbReference>
<dbReference type="VEuPathDB" id="VectorBase:LDEU014227"/>
<dbReference type="Proteomes" id="UP000288716">
    <property type="component" value="Unassembled WGS sequence"/>
</dbReference>
<gene>
    <name evidence="1" type="ORF">B4U80_14745</name>
</gene>
<comment type="caution">
    <text evidence="1">The sequence shown here is derived from an EMBL/GenBank/DDBJ whole genome shotgun (WGS) entry which is preliminary data.</text>
</comment>
<reference evidence="1 2" key="1">
    <citation type="journal article" date="2018" name="Gigascience">
        <title>Genomes of trombidid mites reveal novel predicted allergens and laterally-transferred genes associated with secondary metabolism.</title>
        <authorList>
            <person name="Dong X."/>
            <person name="Chaisiri K."/>
            <person name="Xia D."/>
            <person name="Armstrong S.D."/>
            <person name="Fang Y."/>
            <person name="Donnelly M.J."/>
            <person name="Kadowaki T."/>
            <person name="McGarry J.W."/>
            <person name="Darby A.C."/>
            <person name="Makepeace B.L."/>
        </authorList>
    </citation>
    <scope>NUCLEOTIDE SEQUENCE [LARGE SCALE GENOMIC DNA]</scope>
    <source>
        <strain evidence="1">UoL-UT</strain>
    </source>
</reference>
<dbReference type="SUPFAM" id="SSF53067">
    <property type="entry name" value="Actin-like ATPase domain"/>
    <property type="match status" value="1"/>
</dbReference>
<sequence>MKHATNLLNAKGDVLRKLRKKCKKVKKLLQTKDEAIIDVYLEETDVTFSLPVTANYFHDVLLSDCFSEVNEINDSKSFADKRGEKYEIIIAGDSSKLKKFREQFENFIQIDEDGVVAKGAALYAVNFWKNK</sequence>
<accession>A0A443QQP3</accession>
<dbReference type="Gene3D" id="3.90.640.10">
    <property type="entry name" value="Actin, Chain A, domain 4"/>
    <property type="match status" value="1"/>
</dbReference>
<evidence type="ECO:0000313" key="1">
    <source>
        <dbReference type="EMBL" id="RWS05327.1"/>
    </source>
</evidence>